<dbReference type="EMBL" id="CM055105">
    <property type="protein sequence ID" value="KAJ7531893.1"/>
    <property type="molecule type" value="Genomic_DNA"/>
</dbReference>
<proteinExistence type="predicted"/>
<protein>
    <submittedName>
        <fullName evidence="1">Uncharacterized protein</fullName>
    </submittedName>
</protein>
<sequence>MDASGGLIHESPPDSHMQVGSFAARIGMDEALEQFLQVFFARYMLDANEQQGLRDALAKNMIYSIYSLSRATPNALLMAQFPVVFVDECTQLGVFVSDAMDNKLALASPMPTVSYTATRGRNTNKWSIESGPHVHASQDTPYRRDTPNSQRAENWSLDEMIILLDAKKIEDNVYATGGLCKKIRSAKDKWGAISARCVENNVQKTPHQCWVKWVKLNKAFRKIFRYEREISTTEESFWNLSTKARKEKSLPTSLNQDVFNAMVERFGSEPEAKRGGLLIELPYDGDEQSNGGEPVPSQVEMQDDLLSMSSQQVNYRFKRPKLEPKPPVSKKDTVYNTKQLIERYESMEYNKLEIERERIACDEKRNISICNAISEIASAIRSIAEALQNKK</sequence>
<keyword evidence="2" id="KW-1185">Reference proteome</keyword>
<evidence type="ECO:0000313" key="1">
    <source>
        <dbReference type="EMBL" id="KAJ7531893.1"/>
    </source>
</evidence>
<organism evidence="1 2">
    <name type="scientific">Diphasiastrum complanatum</name>
    <name type="common">Issler's clubmoss</name>
    <name type="synonym">Lycopodium complanatum</name>
    <dbReference type="NCBI Taxonomy" id="34168"/>
    <lineage>
        <taxon>Eukaryota</taxon>
        <taxon>Viridiplantae</taxon>
        <taxon>Streptophyta</taxon>
        <taxon>Embryophyta</taxon>
        <taxon>Tracheophyta</taxon>
        <taxon>Lycopodiopsida</taxon>
        <taxon>Lycopodiales</taxon>
        <taxon>Lycopodiaceae</taxon>
        <taxon>Lycopodioideae</taxon>
        <taxon>Diphasiastrum</taxon>
    </lineage>
</organism>
<gene>
    <name evidence="1" type="ORF">O6H91_14G063300</name>
</gene>
<reference evidence="2" key="1">
    <citation type="journal article" date="2024" name="Proc. Natl. Acad. Sci. U.S.A.">
        <title>Extraordinary preservation of gene collinearity over three hundred million years revealed in homosporous lycophytes.</title>
        <authorList>
            <person name="Li C."/>
            <person name="Wickell D."/>
            <person name="Kuo L.Y."/>
            <person name="Chen X."/>
            <person name="Nie B."/>
            <person name="Liao X."/>
            <person name="Peng D."/>
            <person name="Ji J."/>
            <person name="Jenkins J."/>
            <person name="Williams M."/>
            <person name="Shu S."/>
            <person name="Plott C."/>
            <person name="Barry K."/>
            <person name="Rajasekar S."/>
            <person name="Grimwood J."/>
            <person name="Han X."/>
            <person name="Sun S."/>
            <person name="Hou Z."/>
            <person name="He W."/>
            <person name="Dai G."/>
            <person name="Sun C."/>
            <person name="Schmutz J."/>
            <person name="Leebens-Mack J.H."/>
            <person name="Li F.W."/>
            <person name="Wang L."/>
        </authorList>
    </citation>
    <scope>NUCLEOTIDE SEQUENCE [LARGE SCALE GENOMIC DNA]</scope>
    <source>
        <strain evidence="2">cv. PW_Plant_1</strain>
    </source>
</reference>
<accession>A0ACC2BQE9</accession>
<comment type="caution">
    <text evidence="1">The sequence shown here is derived from an EMBL/GenBank/DDBJ whole genome shotgun (WGS) entry which is preliminary data.</text>
</comment>
<name>A0ACC2BQE9_DIPCM</name>
<evidence type="ECO:0000313" key="2">
    <source>
        <dbReference type="Proteomes" id="UP001162992"/>
    </source>
</evidence>
<dbReference type="Proteomes" id="UP001162992">
    <property type="component" value="Chromosome 14"/>
</dbReference>